<dbReference type="PANTHER" id="PTHR14871:SF1">
    <property type="entry name" value="DYNEIN REGULATORY COMPLEX PROTEIN 9"/>
    <property type="match status" value="1"/>
</dbReference>
<dbReference type="PANTHER" id="PTHR14871">
    <property type="entry name" value="DYNEIN REGULATORY COMPLEX PROTEIN 9"/>
    <property type="match status" value="1"/>
</dbReference>
<organism evidence="6 7">
    <name type="scientific">Brenthis ino</name>
    <name type="common">lesser marbled fritillary</name>
    <dbReference type="NCBI Taxonomy" id="405034"/>
    <lineage>
        <taxon>Eukaryota</taxon>
        <taxon>Metazoa</taxon>
        <taxon>Ecdysozoa</taxon>
        <taxon>Arthropoda</taxon>
        <taxon>Hexapoda</taxon>
        <taxon>Insecta</taxon>
        <taxon>Pterygota</taxon>
        <taxon>Neoptera</taxon>
        <taxon>Endopterygota</taxon>
        <taxon>Lepidoptera</taxon>
        <taxon>Glossata</taxon>
        <taxon>Ditrysia</taxon>
        <taxon>Papilionoidea</taxon>
        <taxon>Nymphalidae</taxon>
        <taxon>Heliconiinae</taxon>
        <taxon>Argynnini</taxon>
        <taxon>Brenthis</taxon>
    </lineage>
</organism>
<evidence type="ECO:0000256" key="1">
    <source>
        <dbReference type="ARBA" id="ARBA00004245"/>
    </source>
</evidence>
<evidence type="ECO:0000256" key="2">
    <source>
        <dbReference type="ARBA" id="ARBA00004316"/>
    </source>
</evidence>
<gene>
    <name evidence="6" type="ORF">BINO364_LOCUS13364</name>
</gene>
<sequence length="359" mass="42556">MVFLKILQTYTQNVLSTGDQDDDALEDPARLPYFPACSFATILEDIVTQLHILDECNSETRISKVKSDMTALLTRKYGVAEKAVKDELDDINLNNLHCVEYKLDKLQWDRKLVHQVLTETYLNLSKERKFQTLVEYVDNIETKLRRELNRQLRQQRIHVKSVTYDTNTEIERLKSNLEDSELNSQTRGRYVGGWQRARTEQHLQTIYDKEIVPIHNIEHLKTKIDQEQRVHTEIEVLINIKINEVLEKVEEWMSKYDKDMENMDLKIQLKRNEYEHTYDRRLELEQTLEKHAELIKNWVAFKEEREAIRQYREKMTTAAVAVQAWWRGLLVRLQLGPYKVVKRKGAANKADEKAGKKKK</sequence>
<keyword evidence="4" id="KW-0206">Cytoskeleton</keyword>
<evidence type="ECO:0000313" key="6">
    <source>
        <dbReference type="EMBL" id="CAH0728101.1"/>
    </source>
</evidence>
<evidence type="ECO:0000256" key="5">
    <source>
        <dbReference type="ARBA" id="ARBA00023273"/>
    </source>
</evidence>
<evidence type="ECO:0008006" key="8">
    <source>
        <dbReference type="Google" id="ProtNLM"/>
    </source>
</evidence>
<evidence type="ECO:0000256" key="3">
    <source>
        <dbReference type="ARBA" id="ARBA00022490"/>
    </source>
</evidence>
<dbReference type="GO" id="GO:0044782">
    <property type="term" value="P:cilium organization"/>
    <property type="evidence" value="ECO:0007669"/>
    <property type="project" value="TreeGrafter"/>
</dbReference>
<dbReference type="OrthoDB" id="10254713at2759"/>
<dbReference type="GO" id="GO:0005737">
    <property type="term" value="C:cytoplasm"/>
    <property type="evidence" value="ECO:0007669"/>
    <property type="project" value="TreeGrafter"/>
</dbReference>
<comment type="subcellular location">
    <subcellularLocation>
        <location evidence="2">Cell projection</location>
    </subcellularLocation>
    <subcellularLocation>
        <location evidence="1">Cytoplasm</location>
        <location evidence="1">Cytoskeleton</location>
    </subcellularLocation>
</comment>
<dbReference type="GO" id="GO:0031514">
    <property type="term" value="C:motile cilium"/>
    <property type="evidence" value="ECO:0007669"/>
    <property type="project" value="TreeGrafter"/>
</dbReference>
<keyword evidence="3" id="KW-0963">Cytoplasm</keyword>
<accession>A0A8J9YJG0</accession>
<dbReference type="CDD" id="cd23766">
    <property type="entry name" value="IQCG"/>
    <property type="match status" value="1"/>
</dbReference>
<dbReference type="EMBL" id="OV170227">
    <property type="protein sequence ID" value="CAH0728101.1"/>
    <property type="molecule type" value="Genomic_DNA"/>
</dbReference>
<dbReference type="AlphaFoldDB" id="A0A8J9YJG0"/>
<dbReference type="GO" id="GO:0005856">
    <property type="term" value="C:cytoskeleton"/>
    <property type="evidence" value="ECO:0007669"/>
    <property type="project" value="UniProtKB-SubCell"/>
</dbReference>
<dbReference type="InterPro" id="IPR042618">
    <property type="entry name" value="IQCG"/>
</dbReference>
<name>A0A8J9YJG0_9NEOP</name>
<proteinExistence type="predicted"/>
<keyword evidence="5" id="KW-0966">Cell projection</keyword>
<keyword evidence="7" id="KW-1185">Reference proteome</keyword>
<evidence type="ECO:0000313" key="7">
    <source>
        <dbReference type="Proteomes" id="UP000838878"/>
    </source>
</evidence>
<dbReference type="Proteomes" id="UP000838878">
    <property type="component" value="Chromosome 7"/>
</dbReference>
<protein>
    <recommendedName>
        <fullName evidence="8">Dynein regulatory complex protein 9</fullName>
    </recommendedName>
</protein>
<evidence type="ECO:0000256" key="4">
    <source>
        <dbReference type="ARBA" id="ARBA00023212"/>
    </source>
</evidence>
<feature type="non-terminal residue" evidence="6">
    <location>
        <position position="359"/>
    </location>
</feature>
<reference evidence="6" key="1">
    <citation type="submission" date="2021-12" db="EMBL/GenBank/DDBJ databases">
        <authorList>
            <person name="Martin H S."/>
        </authorList>
    </citation>
    <scope>NUCLEOTIDE SEQUENCE</scope>
</reference>